<feature type="transmembrane region" description="Helical" evidence="1">
    <location>
        <begin position="430"/>
        <end position="450"/>
    </location>
</feature>
<evidence type="ECO:0000313" key="3">
    <source>
        <dbReference type="Proteomes" id="UP000001868"/>
    </source>
</evidence>
<dbReference type="RefSeq" id="WP_012520748.1">
    <property type="nucleotide sequence ID" value="NC_011144.1"/>
</dbReference>
<protein>
    <recommendedName>
        <fullName evidence="4">Glycosyltransferase RgtA/B/C/D-like domain-containing protein</fullName>
    </recommendedName>
</protein>
<dbReference type="OrthoDB" id="8479255at2"/>
<dbReference type="AlphaFoldDB" id="B4RCK1"/>
<feature type="transmembrane region" description="Helical" evidence="1">
    <location>
        <begin position="110"/>
        <end position="131"/>
    </location>
</feature>
<dbReference type="STRING" id="450851.PHZ_c0186"/>
<name>B4RCK1_PHEZH</name>
<evidence type="ECO:0000256" key="1">
    <source>
        <dbReference type="SAM" id="Phobius"/>
    </source>
</evidence>
<feature type="transmembrane region" description="Helical" evidence="1">
    <location>
        <begin position="202"/>
        <end position="225"/>
    </location>
</feature>
<feature type="transmembrane region" description="Helical" evidence="1">
    <location>
        <begin position="137"/>
        <end position="154"/>
    </location>
</feature>
<feature type="transmembrane region" description="Helical" evidence="1">
    <location>
        <begin position="161"/>
        <end position="190"/>
    </location>
</feature>
<dbReference type="KEGG" id="pzu:PHZ_c0186"/>
<feature type="transmembrane region" description="Helical" evidence="1">
    <location>
        <begin position="381"/>
        <end position="398"/>
    </location>
</feature>
<dbReference type="Proteomes" id="UP000001868">
    <property type="component" value="Chromosome"/>
</dbReference>
<proteinExistence type="predicted"/>
<keyword evidence="1" id="KW-0812">Transmembrane</keyword>
<reference evidence="2 3" key="1">
    <citation type="journal article" date="2008" name="BMC Genomics">
        <title>Complete genome of Phenylobacterium zucineum - a novel facultative intracellular bacterium isolated from human erythroleukemia cell line K562.</title>
        <authorList>
            <person name="Luo Y."/>
            <person name="Xu X."/>
            <person name="Ding Z."/>
            <person name="Liu Z."/>
            <person name="Zhang B."/>
            <person name="Yan Z."/>
            <person name="Sun J."/>
            <person name="Hu S."/>
            <person name="Hu X."/>
        </authorList>
    </citation>
    <scope>NUCLEOTIDE SEQUENCE [LARGE SCALE GENOMIC DNA]</scope>
    <source>
        <strain evidence="2 3">HLK1</strain>
    </source>
</reference>
<evidence type="ECO:0008006" key="4">
    <source>
        <dbReference type="Google" id="ProtNLM"/>
    </source>
</evidence>
<keyword evidence="3" id="KW-1185">Reference proteome</keyword>
<gene>
    <name evidence="2" type="ordered locus">PHZ_c0186</name>
</gene>
<keyword evidence="1" id="KW-0472">Membrane</keyword>
<evidence type="ECO:0000313" key="2">
    <source>
        <dbReference type="EMBL" id="ACG76600.1"/>
    </source>
</evidence>
<feature type="transmembrane region" description="Helical" evidence="1">
    <location>
        <begin position="20"/>
        <end position="41"/>
    </location>
</feature>
<dbReference type="HOGENOM" id="CLU_037111_0_0_5"/>
<accession>B4RCK1</accession>
<feature type="transmembrane region" description="Helical" evidence="1">
    <location>
        <begin position="404"/>
        <end position="423"/>
    </location>
</feature>
<feature type="transmembrane region" description="Helical" evidence="1">
    <location>
        <begin position="78"/>
        <end position="103"/>
    </location>
</feature>
<dbReference type="EMBL" id="CP000747">
    <property type="protein sequence ID" value="ACG76600.1"/>
    <property type="molecule type" value="Genomic_DNA"/>
</dbReference>
<sequence length="458" mass="48952">MKRLWERLRDGPPLAAPGWLQAGVYAAVAAAPICLLSWPGFMSFDSLLAYEQAFTGVQTAGWPPMHTYLFWISKSLGAGAWGVFVAQTVLLFLGAGVVLNMLAPGRRLALLGQAGFALGFVYFPVLLGAAMVQWRDVTTASFGLLALALWLAAARARSIPLLVGAAAAIGCAAALRYNALALFALVIPLMVAAPFLTLRAPLAARLAAAASLVLFIGLAGASTVWRLPDLQRLPKPSNFATAQLHDLFGVSVCTGRDLLPAAVTQGAPITVEQIRRAYDPRHLNITMAPKPGVPRLYEQDTYRATPRRWRETIPDEPGCYLWHRTQIALVQLGLPPAGVFYPTHGTIDPNRFGLEVARPGLAAAAVAYVERNAGEAWRRPFLLYLAAAVIGLAAAFRRPEAAPLLLALLGGAFAYLAPLYVAAPAGDARYIFPSNVLCLLLILAGAGLLLRRPGEVRP</sequence>
<keyword evidence="1" id="KW-1133">Transmembrane helix</keyword>
<organism evidence="2 3">
    <name type="scientific">Phenylobacterium zucineum (strain HLK1)</name>
    <dbReference type="NCBI Taxonomy" id="450851"/>
    <lineage>
        <taxon>Bacteria</taxon>
        <taxon>Pseudomonadati</taxon>
        <taxon>Pseudomonadota</taxon>
        <taxon>Alphaproteobacteria</taxon>
        <taxon>Caulobacterales</taxon>
        <taxon>Caulobacteraceae</taxon>
        <taxon>Phenylobacterium</taxon>
    </lineage>
</organism>